<accession>A0A069D636</accession>
<dbReference type="AlphaFoldDB" id="A0A069D636"/>
<keyword evidence="2" id="KW-1185">Reference proteome</keyword>
<reference evidence="1 2" key="1">
    <citation type="journal article" date="2015" name="Microbes Environ.">
        <title>Distribution and evolution of nitrogen fixation genes in the phylum bacteroidetes.</title>
        <authorList>
            <person name="Inoue J."/>
            <person name="Oshima K."/>
            <person name="Suda W."/>
            <person name="Sakamoto M."/>
            <person name="Iino T."/>
            <person name="Noda S."/>
            <person name="Hongoh Y."/>
            <person name="Hattori M."/>
            <person name="Ohkuma M."/>
        </authorList>
    </citation>
    <scope>NUCLEOTIDE SEQUENCE [LARGE SCALE GENOMIC DNA]</scope>
    <source>
        <strain evidence="1 2">JCM 15093</strain>
    </source>
</reference>
<dbReference type="EMBL" id="BAJS01000029">
    <property type="protein sequence ID" value="GAK37810.1"/>
    <property type="molecule type" value="Genomic_DNA"/>
</dbReference>
<dbReference type="Proteomes" id="UP000027601">
    <property type="component" value="Unassembled WGS sequence"/>
</dbReference>
<dbReference type="STRING" id="1121097.GCA_000428125_01503"/>
<gene>
    <name evidence="1" type="ORF">JCM15093_3089</name>
</gene>
<evidence type="ECO:0000313" key="2">
    <source>
        <dbReference type="Proteomes" id="UP000027601"/>
    </source>
</evidence>
<evidence type="ECO:0000313" key="1">
    <source>
        <dbReference type="EMBL" id="GAK37810.1"/>
    </source>
</evidence>
<protein>
    <submittedName>
        <fullName evidence="1">Uncharacterized protein</fullName>
    </submittedName>
</protein>
<proteinExistence type="predicted"/>
<comment type="caution">
    <text evidence="1">The sequence shown here is derived from an EMBL/GenBank/DDBJ whole genome shotgun (WGS) entry which is preliminary data.</text>
</comment>
<dbReference type="eggNOG" id="ENOG5033R6Y">
    <property type="taxonomic scope" value="Bacteria"/>
</dbReference>
<name>A0A069D636_9BACE</name>
<organism evidence="1 2">
    <name type="scientific">Bacteroides graminisolvens DSM 19988 = JCM 15093</name>
    <dbReference type="NCBI Taxonomy" id="1121097"/>
    <lineage>
        <taxon>Bacteria</taxon>
        <taxon>Pseudomonadati</taxon>
        <taxon>Bacteroidota</taxon>
        <taxon>Bacteroidia</taxon>
        <taxon>Bacteroidales</taxon>
        <taxon>Bacteroidaceae</taxon>
        <taxon>Bacteroides</taxon>
    </lineage>
</organism>
<sequence length="231" mass="27050">MSYTPHRSKEPVGVTNMIHRLGYDYQWKMLMDELYAQMKMSERDAVNFTDRNRWFNTDVVMAMANDYIVQLKERVNNLNVKKCKGVPYKRINSQNIFVSDLQSKLYNPLYAAITHIKQAKNASQLYTAAKKFNEMRINMRCDTPQSKAWVDAYKGSGAFFTMQNLVRFHNCVAIDDAGNRLDKFQSLAFLSPKAEMYKNGEGWRLFAVLKKMLADNNIDIKKKVSEWRKRK</sequence>